<gene>
    <name evidence="1" type="ORF">FNL38_107392</name>
</gene>
<protein>
    <submittedName>
        <fullName evidence="1">Uncharacterized protein</fullName>
    </submittedName>
</protein>
<name>A0A652YKS5_NOCGL</name>
<accession>A0A652YKS5</accession>
<dbReference type="EMBL" id="VNIQ01000007">
    <property type="protein sequence ID" value="TYQ01969.1"/>
    <property type="molecule type" value="Genomic_DNA"/>
</dbReference>
<comment type="caution">
    <text evidence="1">The sequence shown here is derived from an EMBL/GenBank/DDBJ whole genome shotgun (WGS) entry which is preliminary data.</text>
</comment>
<evidence type="ECO:0000313" key="1">
    <source>
        <dbReference type="EMBL" id="TYQ01969.1"/>
    </source>
</evidence>
<reference evidence="1" key="1">
    <citation type="submission" date="2019-07" db="EMBL/GenBank/DDBJ databases">
        <title>Genomic Encyclopedia of Type Strains, Phase IV (KMG-IV): sequencing the most valuable type-strain genomes for metagenomic binning, comparative biology and taxonomic classification.</title>
        <authorList>
            <person name="Goeker M."/>
        </authorList>
    </citation>
    <scope>NUCLEOTIDE SEQUENCE</scope>
    <source>
        <strain evidence="1">DSM 44596</strain>
    </source>
</reference>
<dbReference type="AlphaFoldDB" id="A0A652YKS5"/>
<sequence>MTPIPTARLLPQALGVLTAAYSAALVLSPRILAKPCKLTKADGSIAPEVATVIRAVGARDVASGLLLAMAPYGPARRGAVAFRAAADLGDAAIFGSTLPGTATRLKVAGFAATWGLLCAYSWRYAG</sequence>
<proteinExistence type="predicted"/>
<organism evidence="1">
    <name type="scientific">Nocardia globerula</name>
    <dbReference type="NCBI Taxonomy" id="1818"/>
    <lineage>
        <taxon>Bacteria</taxon>
        <taxon>Bacillati</taxon>
        <taxon>Actinomycetota</taxon>
        <taxon>Actinomycetes</taxon>
        <taxon>Mycobacteriales</taxon>
        <taxon>Nocardiaceae</taxon>
        <taxon>Nocardia</taxon>
    </lineage>
</organism>